<keyword evidence="1" id="KW-0732">Signal</keyword>
<evidence type="ECO:0008006" key="4">
    <source>
        <dbReference type="Google" id="ProtNLM"/>
    </source>
</evidence>
<comment type="caution">
    <text evidence="2">The sequence shown here is derived from an EMBL/GenBank/DDBJ whole genome shotgun (WGS) entry which is preliminary data.</text>
</comment>
<dbReference type="Proteomes" id="UP001222770">
    <property type="component" value="Unassembled WGS sequence"/>
</dbReference>
<reference evidence="2 3" key="1">
    <citation type="submission" date="2023-03" db="EMBL/GenBank/DDBJ databases">
        <title>Novosphingobium cyanobacteriorum sp. nov., isolated from a eutrophic reservoir during the Microcystis bloom period.</title>
        <authorList>
            <person name="Kang M."/>
            <person name="Le V."/>
            <person name="Ko S.-R."/>
            <person name="Lee S.-A."/>
            <person name="Ahn C.-Y."/>
        </authorList>
    </citation>
    <scope>NUCLEOTIDE SEQUENCE [LARGE SCALE GENOMIC DNA]</scope>
    <source>
        <strain evidence="2 3">HBC54</strain>
    </source>
</reference>
<dbReference type="EMBL" id="JAROCY010000005">
    <property type="protein sequence ID" value="MDF8333015.1"/>
    <property type="molecule type" value="Genomic_DNA"/>
</dbReference>
<dbReference type="RefSeq" id="WP_277276274.1">
    <property type="nucleotide sequence ID" value="NZ_JAROCY010000005.1"/>
</dbReference>
<accession>A0ABT6CIW2</accession>
<sequence length="118" mass="13233">MRLIPHVRVAVLAALLPGMVGCAAKAAFDLATAPVRMGARAVDTTADAYDRLTVSQSERDQKRGREIRQREERLGRLSREYGRARMRCDDGDDRACERAYGLRRELDALSPRVPYEGD</sequence>
<dbReference type="PROSITE" id="PS51257">
    <property type="entry name" value="PROKAR_LIPOPROTEIN"/>
    <property type="match status" value="1"/>
</dbReference>
<feature type="signal peptide" evidence="1">
    <location>
        <begin position="1"/>
        <end position="26"/>
    </location>
</feature>
<keyword evidence="3" id="KW-1185">Reference proteome</keyword>
<evidence type="ECO:0000313" key="2">
    <source>
        <dbReference type="EMBL" id="MDF8333015.1"/>
    </source>
</evidence>
<evidence type="ECO:0000313" key="3">
    <source>
        <dbReference type="Proteomes" id="UP001222770"/>
    </source>
</evidence>
<organism evidence="2 3">
    <name type="scientific">Novosphingobium cyanobacteriorum</name>
    <dbReference type="NCBI Taxonomy" id="3024215"/>
    <lineage>
        <taxon>Bacteria</taxon>
        <taxon>Pseudomonadati</taxon>
        <taxon>Pseudomonadota</taxon>
        <taxon>Alphaproteobacteria</taxon>
        <taxon>Sphingomonadales</taxon>
        <taxon>Sphingomonadaceae</taxon>
        <taxon>Novosphingobium</taxon>
    </lineage>
</organism>
<gene>
    <name evidence="2" type="ORF">POM99_07370</name>
</gene>
<proteinExistence type="predicted"/>
<name>A0ABT6CIW2_9SPHN</name>
<feature type="chain" id="PRO_5046743701" description="Lipoprotein" evidence="1">
    <location>
        <begin position="27"/>
        <end position="118"/>
    </location>
</feature>
<evidence type="ECO:0000256" key="1">
    <source>
        <dbReference type="SAM" id="SignalP"/>
    </source>
</evidence>
<protein>
    <recommendedName>
        <fullName evidence="4">Lipoprotein</fullName>
    </recommendedName>
</protein>